<feature type="domain" description="RING-type" evidence="14">
    <location>
        <begin position="311"/>
        <end position="350"/>
    </location>
</feature>
<proteinExistence type="inferred from homology"/>
<reference evidence="15" key="2">
    <citation type="submission" date="2023-06" db="EMBL/GenBank/DDBJ databases">
        <authorList>
            <person name="Ma L."/>
            <person name="Liu K.-W."/>
            <person name="Li Z."/>
            <person name="Hsiao Y.-Y."/>
            <person name="Qi Y."/>
            <person name="Fu T."/>
            <person name="Tang G."/>
            <person name="Zhang D."/>
            <person name="Sun W.-H."/>
            <person name="Liu D.-K."/>
            <person name="Li Y."/>
            <person name="Chen G.-Z."/>
            <person name="Liu X.-D."/>
            <person name="Liao X.-Y."/>
            <person name="Jiang Y.-T."/>
            <person name="Yu X."/>
            <person name="Hao Y."/>
            <person name="Huang J."/>
            <person name="Zhao X.-W."/>
            <person name="Ke S."/>
            <person name="Chen Y.-Y."/>
            <person name="Wu W.-L."/>
            <person name="Hsu J.-L."/>
            <person name="Lin Y.-F."/>
            <person name="Huang M.-D."/>
            <person name="Li C.-Y."/>
            <person name="Huang L."/>
            <person name="Wang Z.-W."/>
            <person name="Zhao X."/>
            <person name="Zhong W.-Y."/>
            <person name="Peng D.-H."/>
            <person name="Ahmad S."/>
            <person name="Lan S."/>
            <person name="Zhang J.-S."/>
            <person name="Tsai W.-C."/>
            <person name="Van De Peer Y."/>
            <person name="Liu Z.-J."/>
        </authorList>
    </citation>
    <scope>NUCLEOTIDE SEQUENCE</scope>
    <source>
        <strain evidence="15">CP</strain>
        <tissue evidence="15">Leaves</tissue>
    </source>
</reference>
<evidence type="ECO:0000259" key="14">
    <source>
        <dbReference type="PROSITE" id="PS50089"/>
    </source>
</evidence>
<evidence type="ECO:0000256" key="10">
    <source>
        <dbReference type="ARBA" id="ARBA00023288"/>
    </source>
</evidence>
<keyword evidence="16" id="KW-1185">Reference proteome</keyword>
<dbReference type="Pfam" id="PF13920">
    <property type="entry name" value="zf-C3HC4_3"/>
    <property type="match status" value="1"/>
</dbReference>
<evidence type="ECO:0000256" key="9">
    <source>
        <dbReference type="ARBA" id="ARBA00022833"/>
    </source>
</evidence>
<feature type="compositionally biased region" description="Pro residues" evidence="13">
    <location>
        <begin position="31"/>
        <end position="53"/>
    </location>
</feature>
<evidence type="ECO:0000256" key="6">
    <source>
        <dbReference type="ARBA" id="ARBA00022723"/>
    </source>
</evidence>
<dbReference type="PROSITE" id="PS50089">
    <property type="entry name" value="ZF_RING_2"/>
    <property type="match status" value="1"/>
</dbReference>
<evidence type="ECO:0000256" key="12">
    <source>
        <dbReference type="PROSITE-ProRule" id="PRU00175"/>
    </source>
</evidence>
<accession>A0AAV9D0F8</accession>
<dbReference type="SUPFAM" id="SSF101447">
    <property type="entry name" value="Formin homology 2 domain (FH2 domain)"/>
    <property type="match status" value="1"/>
</dbReference>
<keyword evidence="4" id="KW-0808">Transferase</keyword>
<keyword evidence="5" id="KW-0519">Myristate</keyword>
<feature type="region of interest" description="Disordered" evidence="13">
    <location>
        <begin position="1"/>
        <end position="53"/>
    </location>
</feature>
<name>A0AAV9D0F8_ACOCL</name>
<evidence type="ECO:0000256" key="1">
    <source>
        <dbReference type="ARBA" id="ARBA00000900"/>
    </source>
</evidence>
<dbReference type="PRINTS" id="PR01217">
    <property type="entry name" value="PRICHEXTENSN"/>
</dbReference>
<dbReference type="InterPro" id="IPR058981">
    <property type="entry name" value="MGRN1/RNF157-like_N"/>
</dbReference>
<evidence type="ECO:0000313" key="16">
    <source>
        <dbReference type="Proteomes" id="UP001180020"/>
    </source>
</evidence>
<dbReference type="SUPFAM" id="SSF57850">
    <property type="entry name" value="RING/U-box"/>
    <property type="match status" value="1"/>
</dbReference>
<dbReference type="EC" id="2.3.2.27" evidence="3"/>
<comment type="catalytic activity">
    <reaction evidence="1">
        <text>S-ubiquitinyl-[E2 ubiquitin-conjugating enzyme]-L-cysteine + [acceptor protein]-L-lysine = [E2 ubiquitin-conjugating enzyme]-L-cysteine + N(6)-ubiquitinyl-[acceptor protein]-L-lysine.</text>
        <dbReference type="EC" id="2.3.2.27"/>
    </reaction>
</comment>
<reference evidence="15" key="1">
    <citation type="journal article" date="2023" name="Nat. Commun.">
        <title>Diploid and tetraploid genomes of Acorus and the evolution of monocots.</title>
        <authorList>
            <person name="Ma L."/>
            <person name="Liu K.W."/>
            <person name="Li Z."/>
            <person name="Hsiao Y.Y."/>
            <person name="Qi Y."/>
            <person name="Fu T."/>
            <person name="Tang G.D."/>
            <person name="Zhang D."/>
            <person name="Sun W.H."/>
            <person name="Liu D.K."/>
            <person name="Li Y."/>
            <person name="Chen G.Z."/>
            <person name="Liu X.D."/>
            <person name="Liao X.Y."/>
            <person name="Jiang Y.T."/>
            <person name="Yu X."/>
            <person name="Hao Y."/>
            <person name="Huang J."/>
            <person name="Zhao X.W."/>
            <person name="Ke S."/>
            <person name="Chen Y.Y."/>
            <person name="Wu W.L."/>
            <person name="Hsu J.L."/>
            <person name="Lin Y.F."/>
            <person name="Huang M.D."/>
            <person name="Li C.Y."/>
            <person name="Huang L."/>
            <person name="Wang Z.W."/>
            <person name="Zhao X."/>
            <person name="Zhong W.Y."/>
            <person name="Peng D.H."/>
            <person name="Ahmad S."/>
            <person name="Lan S."/>
            <person name="Zhang J.S."/>
            <person name="Tsai W.C."/>
            <person name="Van de Peer Y."/>
            <person name="Liu Z.J."/>
        </authorList>
    </citation>
    <scope>NUCLEOTIDE SEQUENCE</scope>
    <source>
        <strain evidence="15">CP</strain>
    </source>
</reference>
<evidence type="ECO:0000256" key="11">
    <source>
        <dbReference type="ARBA" id="ARBA00025721"/>
    </source>
</evidence>
<organism evidence="15 16">
    <name type="scientific">Acorus calamus</name>
    <name type="common">Sweet flag</name>
    <dbReference type="NCBI Taxonomy" id="4465"/>
    <lineage>
        <taxon>Eukaryota</taxon>
        <taxon>Viridiplantae</taxon>
        <taxon>Streptophyta</taxon>
        <taxon>Embryophyta</taxon>
        <taxon>Tracheophyta</taxon>
        <taxon>Spermatophyta</taxon>
        <taxon>Magnoliopsida</taxon>
        <taxon>Liliopsida</taxon>
        <taxon>Acoraceae</taxon>
        <taxon>Acorus</taxon>
    </lineage>
</organism>
<evidence type="ECO:0000256" key="3">
    <source>
        <dbReference type="ARBA" id="ARBA00012483"/>
    </source>
</evidence>
<keyword evidence="10" id="KW-0449">Lipoprotein</keyword>
<keyword evidence="7 12" id="KW-0863">Zinc-finger</keyword>
<evidence type="ECO:0000256" key="2">
    <source>
        <dbReference type="ARBA" id="ARBA00004906"/>
    </source>
</evidence>
<comment type="pathway">
    <text evidence="2">Protein modification; protein ubiquitination.</text>
</comment>
<dbReference type="InterPro" id="IPR045195">
    <property type="entry name" value="LOG2-like_mRING_C3HC5"/>
</dbReference>
<keyword evidence="8" id="KW-0833">Ubl conjugation pathway</keyword>
<dbReference type="EMBL" id="JAUJYO010000016">
    <property type="protein sequence ID" value="KAK1294680.1"/>
    <property type="molecule type" value="Genomic_DNA"/>
</dbReference>
<dbReference type="InterPro" id="IPR001841">
    <property type="entry name" value="Znf_RING"/>
</dbReference>
<evidence type="ECO:0000256" key="5">
    <source>
        <dbReference type="ARBA" id="ARBA00022707"/>
    </source>
</evidence>
<evidence type="ECO:0000256" key="4">
    <source>
        <dbReference type="ARBA" id="ARBA00022679"/>
    </source>
</evidence>
<dbReference type="Proteomes" id="UP001180020">
    <property type="component" value="Unassembled WGS sequence"/>
</dbReference>
<evidence type="ECO:0000256" key="7">
    <source>
        <dbReference type="ARBA" id="ARBA00022771"/>
    </source>
</evidence>
<dbReference type="GO" id="GO:0016567">
    <property type="term" value="P:protein ubiquitination"/>
    <property type="evidence" value="ECO:0007669"/>
    <property type="project" value="TreeGrafter"/>
</dbReference>
<dbReference type="PANTHER" id="PTHR22996:SF4">
    <property type="entry name" value="E3 UBIQUITIN-PROTEIN LIGASE LUL4-RELATED"/>
    <property type="match status" value="1"/>
</dbReference>
<protein>
    <recommendedName>
        <fullName evidence="3">RING-type E3 ubiquitin transferase</fullName>
        <ecNumber evidence="3">2.3.2.27</ecNumber>
    </recommendedName>
</protein>
<comment type="caution">
    <text evidence="15">The sequence shown here is derived from an EMBL/GenBank/DDBJ whole genome shotgun (WGS) entry which is preliminary data.</text>
</comment>
<sequence length="366" mass="40798">MGQSTSRRRDDHPQIRPSPQPHPLSSSSSYPLPPPSPPPPPPPPPNYIYPPYPPPCYPTRPSHPIPSPPQQFYTTGSYRYFARPTYPYPPIPPPSNGRWVPPSGSSSSYLPPPLPPPPLPHVEHEKAKTIKNYVNVHKDTIRLEEDESGKDRHLVSFTFDALVDGSMTIHYFAKEEADCNFSGEYPDIMPVRVSFQKGVAQKFRQPSGTGIDLGFFPIDDLSKPSDGYAFPLVISAQASSQSLSVDEPQSQPDSAVRVQITLAVIEKKNDEPYRVKVIKQILWVEGERYELQELFGRSESEPEDDNPGQECVICMGEPRNTAVLPCRHVCMCSECAKALVAQSNKCPICRQPVEKLMEIKDKSGSL</sequence>
<dbReference type="PANTHER" id="PTHR22996">
    <property type="entry name" value="MAHOGUNIN"/>
    <property type="match status" value="1"/>
</dbReference>
<dbReference type="CDD" id="cd16789">
    <property type="entry name" value="mRING-HC-C3HC5_MGRN1-like"/>
    <property type="match status" value="1"/>
</dbReference>
<dbReference type="Gene3D" id="3.30.40.10">
    <property type="entry name" value="Zinc/RING finger domain, C3HC4 (zinc finger)"/>
    <property type="match status" value="1"/>
</dbReference>
<dbReference type="AlphaFoldDB" id="A0AAV9D0F8"/>
<dbReference type="GO" id="GO:0008270">
    <property type="term" value="F:zinc ion binding"/>
    <property type="evidence" value="ECO:0007669"/>
    <property type="project" value="UniProtKB-KW"/>
</dbReference>
<dbReference type="Pfam" id="PF26192">
    <property type="entry name" value="RNF157-like_N"/>
    <property type="match status" value="1"/>
</dbReference>
<dbReference type="InterPro" id="IPR045194">
    <property type="entry name" value="MGRN1/RNF157-like"/>
</dbReference>
<dbReference type="InterPro" id="IPR013083">
    <property type="entry name" value="Znf_RING/FYVE/PHD"/>
</dbReference>
<dbReference type="FunFam" id="3.30.40.10:FF:000115">
    <property type="entry name" value="probable E3 ubiquitin-protein ligase LOG2"/>
    <property type="match status" value="1"/>
</dbReference>
<comment type="similarity">
    <text evidence="11">Belongs to the RING-type zinc finger family. LOG2 subfamily.</text>
</comment>
<gene>
    <name evidence="15" type="primary">LUL4</name>
    <name evidence="15" type="ORF">QJS10_CPA16g01371</name>
</gene>
<evidence type="ECO:0000256" key="8">
    <source>
        <dbReference type="ARBA" id="ARBA00022786"/>
    </source>
</evidence>
<dbReference type="SMART" id="SM00184">
    <property type="entry name" value="RING"/>
    <property type="match status" value="1"/>
</dbReference>
<evidence type="ECO:0000256" key="13">
    <source>
        <dbReference type="SAM" id="MobiDB-lite"/>
    </source>
</evidence>
<keyword evidence="9" id="KW-0862">Zinc</keyword>
<dbReference type="GO" id="GO:0061630">
    <property type="term" value="F:ubiquitin protein ligase activity"/>
    <property type="evidence" value="ECO:0007669"/>
    <property type="project" value="UniProtKB-EC"/>
</dbReference>
<keyword evidence="6" id="KW-0479">Metal-binding</keyword>
<evidence type="ECO:0000313" key="15">
    <source>
        <dbReference type="EMBL" id="KAK1294680.1"/>
    </source>
</evidence>